<feature type="region of interest" description="Disordered" evidence="12">
    <location>
        <begin position="1"/>
        <end position="30"/>
    </location>
</feature>
<gene>
    <name evidence="14" type="primary">KNAG0B00490</name>
    <name evidence="11" type="synonym">COQ6</name>
    <name evidence="14" type="ordered locus">KNAG_0B00490</name>
</gene>
<dbReference type="GO" id="GO:0071949">
    <property type="term" value="F:FAD binding"/>
    <property type="evidence" value="ECO:0007669"/>
    <property type="project" value="InterPro"/>
</dbReference>
<evidence type="ECO:0000256" key="4">
    <source>
        <dbReference type="ARBA" id="ARBA00022688"/>
    </source>
</evidence>
<evidence type="ECO:0000259" key="13">
    <source>
        <dbReference type="Pfam" id="PF01494"/>
    </source>
</evidence>
<keyword evidence="9 11" id="KW-0496">Mitochondrion</keyword>
<dbReference type="EC" id="1.14.15.46" evidence="11"/>
<dbReference type="STRING" id="1071383.J7RG44"/>
<reference evidence="15" key="2">
    <citation type="submission" date="2012-08" db="EMBL/GenBank/DDBJ databases">
        <title>Genome sequence of Kazachstania naganishii.</title>
        <authorList>
            <person name="Gordon J.L."/>
            <person name="Armisen D."/>
            <person name="Proux-Wera E."/>
            <person name="OhEigeartaigh S.S."/>
            <person name="Byrne K.P."/>
            <person name="Wolfe K.H."/>
        </authorList>
    </citation>
    <scope>NUCLEOTIDE SEQUENCE [LARGE SCALE GENOMIC DNA]</scope>
    <source>
        <strain evidence="15">ATCC MYA-139 / BCRC 22969 / CBS 8797 / CCRC 22969 / KCTC 17520 / NBRC 10181 / NCYC 3082</strain>
    </source>
</reference>
<dbReference type="InterPro" id="IPR000689">
    <property type="entry name" value="UbQ_mOase_COQ6"/>
</dbReference>
<evidence type="ECO:0000256" key="9">
    <source>
        <dbReference type="ARBA" id="ARBA00023128"/>
    </source>
</evidence>
<comment type="cofactor">
    <cofactor evidence="1 11">
        <name>FAD</name>
        <dbReference type="ChEBI" id="CHEBI:57692"/>
    </cofactor>
</comment>
<keyword evidence="3 11" id="KW-0285">Flavoprotein</keyword>
<evidence type="ECO:0000256" key="10">
    <source>
        <dbReference type="ARBA" id="ARBA00023136"/>
    </source>
</evidence>
<keyword evidence="6 11" id="KW-0274">FAD</keyword>
<dbReference type="Gene3D" id="3.50.50.60">
    <property type="entry name" value="FAD/NAD(P)-binding domain"/>
    <property type="match status" value="2"/>
</dbReference>
<keyword evidence="15" id="KW-1185">Reference proteome</keyword>
<dbReference type="OrthoDB" id="683240at2759"/>
<accession>J7RG44</accession>
<comment type="function">
    <text evidence="11">FAD-dependent monooxygenase required for two non-consecutive steps during ubiquinone biosynthesis. Required for the C5-ring hydroxylation during ubiquinone biosynthesis by catalyzing the hydroxylation of 4-hydroxy-3-(all-trans-polyprenyl)benzoic acid to 3,4-dihydroxy-5-(all-trans-polyprenyl)benzoic acid. Also acts downstream of coq4, for the C1-hydroxylation during ubiquinone biosynthesis by catalyzing the hydroxylation of 2-methoxy-6-(all-trans-polyprenyl)phenol to 2-methoxy-6-(all-trans-polyprenyl)benzene-1,4-diol. The electrons required for the hydroxylation reaction are funneled indirectly to coq6 from NADPH via a ferredoxin/ferredoxin reductase system.</text>
</comment>
<evidence type="ECO:0000256" key="3">
    <source>
        <dbReference type="ARBA" id="ARBA00022630"/>
    </source>
</evidence>
<name>J7RG44_HUIN7</name>
<comment type="subunit">
    <text evidence="11">Component of a multi-subunit COQ enzyme complex, composed of at least COQ3, COQ4, COQ5, COQ6, COQ7 and COQ9.</text>
</comment>
<dbReference type="eggNOG" id="KOG3855">
    <property type="taxonomic scope" value="Eukaryota"/>
</dbReference>
<dbReference type="EMBL" id="HE978315">
    <property type="protein sequence ID" value="CCK68498.1"/>
    <property type="molecule type" value="Genomic_DNA"/>
</dbReference>
<evidence type="ECO:0000256" key="1">
    <source>
        <dbReference type="ARBA" id="ARBA00001974"/>
    </source>
</evidence>
<dbReference type="RefSeq" id="XP_022462744.1">
    <property type="nucleotide sequence ID" value="XM_022611323.1"/>
</dbReference>
<dbReference type="GO" id="GO:0120538">
    <property type="term" value="F:2-methoxy-6-polyprenolphenol 4-hydroxylase activity"/>
    <property type="evidence" value="ECO:0007669"/>
    <property type="project" value="UniProtKB-EC"/>
</dbReference>
<sequence length="492" mass="54086">MVQAGGAVCHAAWGSEGEDEDDGRVDRGRGPAGLTLATAIKQNPVLAHYDTTLVDGAPLSETLTRFRRDPPIEYTNRVVSVTPQTLQFLEGTLGVQLDHARMQPYDGVYVSDGVSNVALDLAREEMLYMVEILNVQSSLWAKLAETESSAGANGLHLVDQCKVESIESSSPDGDPTAWPLVKLSNGDSYKTRLLVGADGFNSPVRRFAKLNSRGWAYDTFGLVATLKLDTAHRGPVHKLRGWQRFLKTGPIAHLPLPGDNATLVWSTSGGELSQLLMDMDPELFPHMINAAFVLDQADMDYYFDQLAQAKAQQQEQSTRRGNTTAMLIEDIRARINDKWDNLRDESEIDENFPPQVRAVVPNTRARFPLKLSHADKYVTDRVALVGDAAHTTHPLAGQGLNMGQHDVEQLSRALERATLRGLDIGSLLALEPFWAHSYPFNDERLNLADRVHKIYHTDALPVVAMRSAGLSLISHLDPVKNMILGTLTGGAK</sequence>
<dbReference type="InterPro" id="IPR018168">
    <property type="entry name" value="Ubi_Hdrlase_CS"/>
</dbReference>
<dbReference type="HOGENOM" id="CLU_009665_8_0_1"/>
<reference evidence="14 15" key="1">
    <citation type="journal article" date="2011" name="Proc. Natl. Acad. Sci. U.S.A.">
        <title>Evolutionary erosion of yeast sex chromosomes by mating-type switching accidents.</title>
        <authorList>
            <person name="Gordon J.L."/>
            <person name="Armisen D."/>
            <person name="Proux-Wera E."/>
            <person name="Oheigeartaigh S.S."/>
            <person name="Byrne K.P."/>
            <person name="Wolfe K.H."/>
        </authorList>
    </citation>
    <scope>NUCLEOTIDE SEQUENCE [LARGE SCALE GENOMIC DNA]</scope>
    <source>
        <strain evidence="15">ATCC MYA-139 / BCRC 22969 / CBS 8797 / CCRC 22969 / KCTC 17520 / NBRC 10181 / NCYC 3082</strain>
    </source>
</reference>
<evidence type="ECO:0000256" key="2">
    <source>
        <dbReference type="ARBA" id="ARBA00005349"/>
    </source>
</evidence>
<dbReference type="GeneID" id="34524148"/>
<dbReference type="OMA" id="VKQMQVW"/>
<comment type="pathway">
    <text evidence="11">Cofactor biosynthesis; ubiquinone biosynthesis.</text>
</comment>
<dbReference type="GO" id="GO:0106364">
    <property type="term" value="F:4-hydroxy-3-all-trans-polyprenylbenzoate oxygenase activity"/>
    <property type="evidence" value="ECO:0007669"/>
    <property type="project" value="UniProtKB-EC"/>
</dbReference>
<dbReference type="KEGG" id="kng:KNAG_0B00490"/>
<evidence type="ECO:0000313" key="15">
    <source>
        <dbReference type="Proteomes" id="UP000006310"/>
    </source>
</evidence>
<dbReference type="PANTHER" id="PTHR43876:SF7">
    <property type="entry name" value="UBIQUINONE BIOSYNTHESIS MONOOXYGENASE COQ6, MITOCHONDRIAL"/>
    <property type="match status" value="1"/>
</dbReference>
<dbReference type="InterPro" id="IPR051205">
    <property type="entry name" value="UbiH/COQ6_monooxygenase"/>
</dbReference>
<dbReference type="NCBIfam" id="TIGR01988">
    <property type="entry name" value="Ubi-OHases"/>
    <property type="match status" value="1"/>
</dbReference>
<dbReference type="EC" id="1.14.15.45" evidence="11"/>
<feature type="domain" description="FAD-binding" evidence="13">
    <location>
        <begin position="358"/>
        <end position="415"/>
    </location>
</feature>
<organism evidence="14 15">
    <name type="scientific">Huiozyma naganishii (strain ATCC MYA-139 / BCRC 22969 / CBS 8797 / KCTC 17520 / NBRC 10181 / NCYC 3082 / Yp74L-3)</name>
    <name type="common">Yeast</name>
    <name type="synonym">Kazachstania naganishii</name>
    <dbReference type="NCBI Taxonomy" id="1071383"/>
    <lineage>
        <taxon>Eukaryota</taxon>
        <taxon>Fungi</taxon>
        <taxon>Dikarya</taxon>
        <taxon>Ascomycota</taxon>
        <taxon>Saccharomycotina</taxon>
        <taxon>Saccharomycetes</taxon>
        <taxon>Saccharomycetales</taxon>
        <taxon>Saccharomycetaceae</taxon>
        <taxon>Huiozyma</taxon>
    </lineage>
</organism>
<evidence type="ECO:0000256" key="12">
    <source>
        <dbReference type="SAM" id="MobiDB-lite"/>
    </source>
</evidence>
<evidence type="ECO:0000256" key="5">
    <source>
        <dbReference type="ARBA" id="ARBA00022792"/>
    </source>
</evidence>
<evidence type="ECO:0000256" key="11">
    <source>
        <dbReference type="HAMAP-Rule" id="MF_03193"/>
    </source>
</evidence>
<evidence type="ECO:0000256" key="8">
    <source>
        <dbReference type="ARBA" id="ARBA00023033"/>
    </source>
</evidence>
<keyword evidence="7 11" id="KW-0560">Oxidoreductase</keyword>
<dbReference type="AlphaFoldDB" id="J7RG44"/>
<dbReference type="InterPro" id="IPR010971">
    <property type="entry name" value="UbiH/COQ6"/>
</dbReference>
<evidence type="ECO:0000256" key="7">
    <source>
        <dbReference type="ARBA" id="ARBA00023002"/>
    </source>
</evidence>
<proteinExistence type="inferred from homology"/>
<dbReference type="Pfam" id="PF01494">
    <property type="entry name" value="FAD_binding_3"/>
    <property type="match status" value="1"/>
</dbReference>
<dbReference type="GO" id="GO:0016712">
    <property type="term" value="F:oxidoreductase activity, acting on paired donors, with incorporation or reduction of molecular oxygen, reduced flavin or flavoprotein as one donor, and incorporation of one atom of oxygen"/>
    <property type="evidence" value="ECO:0007669"/>
    <property type="project" value="UniProtKB-UniRule"/>
</dbReference>
<dbReference type="PANTHER" id="PTHR43876">
    <property type="entry name" value="UBIQUINONE BIOSYNTHESIS MONOOXYGENASE COQ6, MITOCHONDRIAL"/>
    <property type="match status" value="1"/>
</dbReference>
<keyword evidence="10 11" id="KW-0472">Membrane</keyword>
<keyword evidence="4 11" id="KW-0831">Ubiquinone biosynthesis</keyword>
<comment type="similarity">
    <text evidence="2 11">Belongs to the UbiH/COQ6 family.</text>
</comment>
<comment type="catalytic activity">
    <reaction evidence="11">
        <text>a 4-hydroxy-3-(all-trans-polyprenyl)benzoate + 2 reduced [2Fe-2S]-[ferredoxin] + O2 + 2 H(+) = a 3,4-dihydroxy-5-(all-trans-polyprenyl)benzoate + 2 oxidized [2Fe-2S]-[ferredoxin] + H2O</text>
        <dbReference type="Rhea" id="RHEA:81195"/>
        <dbReference type="Rhea" id="RHEA-COMP:9514"/>
        <dbReference type="Rhea" id="RHEA-COMP:10000"/>
        <dbReference type="Rhea" id="RHEA-COMP:10001"/>
        <dbReference type="Rhea" id="RHEA-COMP:10930"/>
        <dbReference type="ChEBI" id="CHEBI:15377"/>
        <dbReference type="ChEBI" id="CHEBI:15378"/>
        <dbReference type="ChEBI" id="CHEBI:15379"/>
        <dbReference type="ChEBI" id="CHEBI:33737"/>
        <dbReference type="ChEBI" id="CHEBI:33738"/>
        <dbReference type="ChEBI" id="CHEBI:64694"/>
        <dbReference type="ChEBI" id="CHEBI:78396"/>
        <dbReference type="EC" id="1.14.15.45"/>
    </reaction>
</comment>
<dbReference type="FunFam" id="3.50.50.60:FF:000021">
    <property type="entry name" value="Ubiquinone biosynthesis monooxygenase COQ6"/>
    <property type="match status" value="1"/>
</dbReference>
<dbReference type="SUPFAM" id="SSF51905">
    <property type="entry name" value="FAD/NAD(P)-binding domain"/>
    <property type="match status" value="1"/>
</dbReference>
<dbReference type="GO" id="GO:0031314">
    <property type="term" value="C:extrinsic component of mitochondrial inner membrane"/>
    <property type="evidence" value="ECO:0007669"/>
    <property type="project" value="UniProtKB-UniRule"/>
</dbReference>
<comment type="subcellular location">
    <subcellularLocation>
        <location evidence="11">Mitochondrion inner membrane</location>
        <topology evidence="11">Peripheral membrane protein</topology>
        <orientation evidence="11">Matrix side</orientation>
    </subcellularLocation>
</comment>
<keyword evidence="8 11" id="KW-0503">Monooxygenase</keyword>
<dbReference type="UniPathway" id="UPA00232"/>
<keyword evidence="5 11" id="KW-0999">Mitochondrion inner membrane</keyword>
<dbReference type="PRINTS" id="PR00420">
    <property type="entry name" value="RNGMNOXGNASE"/>
</dbReference>
<evidence type="ECO:0000256" key="6">
    <source>
        <dbReference type="ARBA" id="ARBA00022827"/>
    </source>
</evidence>
<dbReference type="HAMAP" id="MF_03193">
    <property type="entry name" value="COQ6_monooxygenase"/>
    <property type="match status" value="1"/>
</dbReference>
<comment type="catalytic activity">
    <reaction evidence="11">
        <text>a 2-methoxy-6-(all-trans-polyprenyl)phenol + 2 reduced [2Fe-2S]-[ferredoxin] + O2 + 2 H(+) = a 2-methoxy-6-(all-trans-polyprenyl)benzene-1,4-diol + 2 oxidized [2Fe-2S]-[ferredoxin] + H2O</text>
        <dbReference type="Rhea" id="RHEA:81183"/>
        <dbReference type="Rhea" id="RHEA-COMP:9551"/>
        <dbReference type="Rhea" id="RHEA-COMP:10000"/>
        <dbReference type="Rhea" id="RHEA-COMP:10001"/>
        <dbReference type="Rhea" id="RHEA-COMP:10858"/>
        <dbReference type="ChEBI" id="CHEBI:15377"/>
        <dbReference type="ChEBI" id="CHEBI:15378"/>
        <dbReference type="ChEBI" id="CHEBI:15379"/>
        <dbReference type="ChEBI" id="CHEBI:33737"/>
        <dbReference type="ChEBI" id="CHEBI:33738"/>
        <dbReference type="ChEBI" id="CHEBI:62731"/>
        <dbReference type="ChEBI" id="CHEBI:84166"/>
        <dbReference type="EC" id="1.14.15.46"/>
    </reaction>
</comment>
<dbReference type="InterPro" id="IPR036188">
    <property type="entry name" value="FAD/NAD-bd_sf"/>
</dbReference>
<dbReference type="InterPro" id="IPR002938">
    <property type="entry name" value="FAD-bd"/>
</dbReference>
<protein>
    <recommendedName>
        <fullName evidence="11">Ubiquinone biosynthesis monooxygenase COQ6, mitochondrial</fullName>
        <ecNumber evidence="11">1.14.15.45</ecNumber>
    </recommendedName>
    <alternativeName>
        <fullName evidence="11">2-methoxy-6-polyprenolphenol 4-hydroxylase</fullName>
        <ecNumber evidence="11">1.14.15.46</ecNumber>
    </alternativeName>
</protein>
<dbReference type="PROSITE" id="PS01304">
    <property type="entry name" value="UBIH"/>
    <property type="match status" value="1"/>
</dbReference>
<dbReference type="Proteomes" id="UP000006310">
    <property type="component" value="Chromosome 2"/>
</dbReference>
<evidence type="ECO:0000313" key="14">
    <source>
        <dbReference type="EMBL" id="CCK68498.1"/>
    </source>
</evidence>